<dbReference type="InterPro" id="IPR017853">
    <property type="entry name" value="GH"/>
</dbReference>
<dbReference type="Gene3D" id="3.20.20.80">
    <property type="entry name" value="Glycosidases"/>
    <property type="match status" value="1"/>
</dbReference>
<keyword evidence="3" id="KW-0378">Hydrolase</keyword>
<reference evidence="3 4" key="1">
    <citation type="journal article" date="2019" name="Nat. Ecol. Evol.">
        <title>Megaphylogeny resolves global patterns of mushroom evolution.</title>
        <authorList>
            <person name="Varga T."/>
            <person name="Krizsan K."/>
            <person name="Foldi C."/>
            <person name="Dima B."/>
            <person name="Sanchez-Garcia M."/>
            <person name="Sanchez-Ramirez S."/>
            <person name="Szollosi G.J."/>
            <person name="Szarkandi J.G."/>
            <person name="Papp V."/>
            <person name="Albert L."/>
            <person name="Andreopoulos W."/>
            <person name="Angelini C."/>
            <person name="Antonin V."/>
            <person name="Barry K.W."/>
            <person name="Bougher N.L."/>
            <person name="Buchanan P."/>
            <person name="Buyck B."/>
            <person name="Bense V."/>
            <person name="Catcheside P."/>
            <person name="Chovatia M."/>
            <person name="Cooper J."/>
            <person name="Damon W."/>
            <person name="Desjardin D."/>
            <person name="Finy P."/>
            <person name="Geml J."/>
            <person name="Haridas S."/>
            <person name="Hughes K."/>
            <person name="Justo A."/>
            <person name="Karasinski D."/>
            <person name="Kautmanova I."/>
            <person name="Kiss B."/>
            <person name="Kocsube S."/>
            <person name="Kotiranta H."/>
            <person name="LaButti K.M."/>
            <person name="Lechner B.E."/>
            <person name="Liimatainen K."/>
            <person name="Lipzen A."/>
            <person name="Lukacs Z."/>
            <person name="Mihaltcheva S."/>
            <person name="Morgado L.N."/>
            <person name="Niskanen T."/>
            <person name="Noordeloos M.E."/>
            <person name="Ohm R.A."/>
            <person name="Ortiz-Santana B."/>
            <person name="Ovrebo C."/>
            <person name="Racz N."/>
            <person name="Riley R."/>
            <person name="Savchenko A."/>
            <person name="Shiryaev A."/>
            <person name="Soop K."/>
            <person name="Spirin V."/>
            <person name="Szebenyi C."/>
            <person name="Tomsovsky M."/>
            <person name="Tulloss R.E."/>
            <person name="Uehling J."/>
            <person name="Grigoriev I.V."/>
            <person name="Vagvolgyi C."/>
            <person name="Papp T."/>
            <person name="Martin F.M."/>
            <person name="Miettinen O."/>
            <person name="Hibbett D.S."/>
            <person name="Nagy L.G."/>
        </authorList>
    </citation>
    <scope>NUCLEOTIDE SEQUENCE [LARGE SCALE GENOMIC DNA]</scope>
    <source>
        <strain evidence="3 4">CBS 309.79</strain>
    </source>
</reference>
<evidence type="ECO:0000313" key="3">
    <source>
        <dbReference type="EMBL" id="TFK96691.1"/>
    </source>
</evidence>
<feature type="chain" id="PRO_5022806140" evidence="1">
    <location>
        <begin position="22"/>
        <end position="491"/>
    </location>
</feature>
<protein>
    <submittedName>
        <fullName evidence="3">Glycoside hydrolase family 5 protein</fullName>
    </submittedName>
</protein>
<dbReference type="GO" id="GO:0004553">
    <property type="term" value="F:hydrolase activity, hydrolyzing O-glycosyl compounds"/>
    <property type="evidence" value="ECO:0007669"/>
    <property type="project" value="InterPro"/>
</dbReference>
<dbReference type="InterPro" id="IPR039514">
    <property type="entry name" value="6GAL-like"/>
</dbReference>
<dbReference type="PANTHER" id="PTHR42767:SF1">
    <property type="entry name" value="ENDO-BETA-1,6-GALACTANASE-LIKE DOMAIN-CONTAINING PROTEIN"/>
    <property type="match status" value="1"/>
</dbReference>
<feature type="domain" description="Endo-beta-1,6-galactanase-like" evidence="2">
    <location>
        <begin position="26"/>
        <end position="230"/>
    </location>
</feature>
<name>A0A5C3Q4H2_9AGAR</name>
<keyword evidence="4" id="KW-1185">Reference proteome</keyword>
<dbReference type="EMBL" id="ML178856">
    <property type="protein sequence ID" value="TFK96691.1"/>
    <property type="molecule type" value="Genomic_DNA"/>
</dbReference>
<proteinExistence type="predicted"/>
<feature type="signal peptide" evidence="1">
    <location>
        <begin position="1"/>
        <end position="21"/>
    </location>
</feature>
<accession>A0A5C3Q4H2</accession>
<dbReference type="OrthoDB" id="2012278at2759"/>
<evidence type="ECO:0000256" key="1">
    <source>
        <dbReference type="SAM" id="SignalP"/>
    </source>
</evidence>
<evidence type="ECO:0000259" key="2">
    <source>
        <dbReference type="Pfam" id="PF14587"/>
    </source>
</evidence>
<dbReference type="AlphaFoldDB" id="A0A5C3Q4H2"/>
<gene>
    <name evidence="3" type="ORF">BDV98DRAFT_536284</name>
</gene>
<dbReference type="PANTHER" id="PTHR42767">
    <property type="entry name" value="ENDO-BETA-1,6-GALACTANASE"/>
    <property type="match status" value="1"/>
</dbReference>
<sequence length="491" mass="53472">MAIPTWSIISAVVLTGRIVSGAVVSSTPAQTFHGIGGSGAWWPKDIHRYPEAQRQQLANLLFSQDGLGLSGFRWNIGGGGVNVSNPTRAPETFYVSPGSYDWEKDAQGVYFMQEANKRGVEITAFVNSAPAPLTAGRASCNSNFVTGSGNAYSTFLADVLQRFVQQGINIRYISPMNEPDNSFGPSPCGQEGMIVVPNQRAEVVNSLWNALSARGLAQRIGIIVDEASTLNRGTSQYGTWLGSVLDKVAALAHHTYDFPSDASYTTYVADTARRFPGKRTWMTEVCCGMGNADGTGRGWAQGYDPTIRNALMWSGMVFQSFNVVNETHYDWWVLLSKEVGCSVTTAGCATSINTAGWNDGLIYYDGNFATNQNYQFYITKHFWTYKHFGNFVKSGMQRLPVTSFTSSEAALRPYVLVTSSPTQFNVIVMNPFSSASTLTLTFPLRACATSAFRTSASQDFASVQIATSGGNGVWTMQLPSMTQTSYVFNKC</sequence>
<keyword evidence="1" id="KW-0732">Signal</keyword>
<evidence type="ECO:0000313" key="4">
    <source>
        <dbReference type="Proteomes" id="UP000305067"/>
    </source>
</evidence>
<dbReference type="SUPFAM" id="SSF51445">
    <property type="entry name" value="(Trans)glycosidases"/>
    <property type="match status" value="1"/>
</dbReference>
<organism evidence="3 4">
    <name type="scientific">Pterulicium gracile</name>
    <dbReference type="NCBI Taxonomy" id="1884261"/>
    <lineage>
        <taxon>Eukaryota</taxon>
        <taxon>Fungi</taxon>
        <taxon>Dikarya</taxon>
        <taxon>Basidiomycota</taxon>
        <taxon>Agaricomycotina</taxon>
        <taxon>Agaricomycetes</taxon>
        <taxon>Agaricomycetidae</taxon>
        <taxon>Agaricales</taxon>
        <taxon>Pleurotineae</taxon>
        <taxon>Pterulaceae</taxon>
        <taxon>Pterulicium</taxon>
    </lineage>
</organism>
<dbReference type="Pfam" id="PF14587">
    <property type="entry name" value="Glyco_hydr_30_2"/>
    <property type="match status" value="1"/>
</dbReference>
<dbReference type="InterPro" id="IPR039743">
    <property type="entry name" value="6GAL/EXGAL"/>
</dbReference>
<dbReference type="Proteomes" id="UP000305067">
    <property type="component" value="Unassembled WGS sequence"/>
</dbReference>